<protein>
    <recommendedName>
        <fullName evidence="5">Cryptochrome-1</fullName>
    </recommendedName>
</protein>
<dbReference type="Gene3D" id="1.10.579.10">
    <property type="entry name" value="DNA Cyclobutane Dipyrimidine Photolyase, subunit A, domain 3"/>
    <property type="match status" value="2"/>
</dbReference>
<organism evidence="13 14">
    <name type="scientific">Mya arenaria</name>
    <name type="common">Soft-shell clam</name>
    <dbReference type="NCBI Taxonomy" id="6604"/>
    <lineage>
        <taxon>Eukaryota</taxon>
        <taxon>Metazoa</taxon>
        <taxon>Spiralia</taxon>
        <taxon>Lophotrochozoa</taxon>
        <taxon>Mollusca</taxon>
        <taxon>Bivalvia</taxon>
        <taxon>Autobranchia</taxon>
        <taxon>Heteroconchia</taxon>
        <taxon>Euheterodonta</taxon>
        <taxon>Imparidentia</taxon>
        <taxon>Neoheterodontei</taxon>
        <taxon>Myida</taxon>
        <taxon>Myoidea</taxon>
        <taxon>Myidae</taxon>
        <taxon>Mya</taxon>
    </lineage>
</organism>
<comment type="cofactor">
    <cofactor evidence="1">
        <name>FAD</name>
        <dbReference type="ChEBI" id="CHEBI:57692"/>
    </cofactor>
</comment>
<evidence type="ECO:0000256" key="5">
    <source>
        <dbReference type="ARBA" id="ARBA00021159"/>
    </source>
</evidence>
<dbReference type="PANTHER" id="PTHR11455:SF17">
    <property type="entry name" value="CRYPTOCHROME-1"/>
    <property type="match status" value="1"/>
</dbReference>
<keyword evidence="9" id="KW-0274">FAD</keyword>
<evidence type="ECO:0000256" key="2">
    <source>
        <dbReference type="ARBA" id="ARBA00004123"/>
    </source>
</evidence>
<dbReference type="Gene3D" id="3.40.50.620">
    <property type="entry name" value="HUPs"/>
    <property type="match status" value="3"/>
</dbReference>
<evidence type="ECO:0000259" key="12">
    <source>
        <dbReference type="PROSITE" id="PS51645"/>
    </source>
</evidence>
<gene>
    <name evidence="13" type="ORF">MAR_018981</name>
</gene>
<keyword evidence="8" id="KW-0547">Nucleotide-binding</keyword>
<dbReference type="Pfam" id="PF03441">
    <property type="entry name" value="FAD_binding_7"/>
    <property type="match status" value="2"/>
</dbReference>
<keyword evidence="14" id="KW-1185">Reference proteome</keyword>
<evidence type="ECO:0000256" key="7">
    <source>
        <dbReference type="ARBA" id="ARBA00022630"/>
    </source>
</evidence>
<accession>A0ABY7EK50</accession>
<dbReference type="Gene3D" id="1.25.40.80">
    <property type="match status" value="2"/>
</dbReference>
<keyword evidence="11" id="KW-0539">Nucleus</keyword>
<evidence type="ECO:0000256" key="1">
    <source>
        <dbReference type="ARBA" id="ARBA00001974"/>
    </source>
</evidence>
<reference evidence="13" key="1">
    <citation type="submission" date="2022-11" db="EMBL/GenBank/DDBJ databases">
        <title>Centuries of genome instability and evolution in soft-shell clam transmissible cancer (bioRxiv).</title>
        <authorList>
            <person name="Hart S.F.M."/>
            <person name="Yonemitsu M.A."/>
            <person name="Giersch R.M."/>
            <person name="Beal B.F."/>
            <person name="Arriagada G."/>
            <person name="Davis B.W."/>
            <person name="Ostrander E.A."/>
            <person name="Goff S.P."/>
            <person name="Metzger M.J."/>
        </authorList>
    </citation>
    <scope>NUCLEOTIDE SEQUENCE</scope>
    <source>
        <strain evidence="13">MELC-2E11</strain>
        <tissue evidence="13">Siphon/mantle</tissue>
    </source>
</reference>
<dbReference type="Pfam" id="PF00875">
    <property type="entry name" value="DNA_photolyase"/>
    <property type="match status" value="2"/>
</dbReference>
<evidence type="ECO:0000256" key="9">
    <source>
        <dbReference type="ARBA" id="ARBA00022827"/>
    </source>
</evidence>
<dbReference type="SUPFAM" id="SSF52425">
    <property type="entry name" value="Cryptochrome/photolyase, N-terminal domain"/>
    <property type="match status" value="2"/>
</dbReference>
<dbReference type="SUPFAM" id="SSF48173">
    <property type="entry name" value="Cryptochrome/photolyase FAD-binding domain"/>
    <property type="match status" value="2"/>
</dbReference>
<dbReference type="PROSITE" id="PS51645">
    <property type="entry name" value="PHR_CRY_ALPHA_BETA"/>
    <property type="match status" value="2"/>
</dbReference>
<dbReference type="InterPro" id="IPR002081">
    <property type="entry name" value="Cryptochrome/DNA_photolyase_1"/>
</dbReference>
<dbReference type="EMBL" id="CP111017">
    <property type="protein sequence ID" value="WAR09023.1"/>
    <property type="molecule type" value="Genomic_DNA"/>
</dbReference>
<keyword evidence="6" id="KW-0963">Cytoplasm</keyword>
<comment type="subcellular location">
    <subcellularLocation>
        <location evidence="3">Cytoplasm</location>
        <location evidence="3">Perinuclear region</location>
    </subcellularLocation>
    <subcellularLocation>
        <location evidence="2">Nucleus</location>
    </subcellularLocation>
</comment>
<dbReference type="InterPro" id="IPR005101">
    <property type="entry name" value="Cryptochr/Photolyase_FAD-bd"/>
</dbReference>
<feature type="domain" description="Photolyase/cryptochrome alpha/beta" evidence="12">
    <location>
        <begin position="20"/>
        <end position="162"/>
    </location>
</feature>
<comment type="similarity">
    <text evidence="4">Belongs to the DNA photolyase class-1 family.</text>
</comment>
<dbReference type="InterPro" id="IPR006050">
    <property type="entry name" value="DNA_photolyase_N"/>
</dbReference>
<proteinExistence type="inferred from homology"/>
<evidence type="ECO:0000256" key="11">
    <source>
        <dbReference type="ARBA" id="ARBA00023242"/>
    </source>
</evidence>
<evidence type="ECO:0000256" key="8">
    <source>
        <dbReference type="ARBA" id="ARBA00022741"/>
    </source>
</evidence>
<dbReference type="InterPro" id="IPR036155">
    <property type="entry name" value="Crypto/Photolyase_N_sf"/>
</dbReference>
<keyword evidence="10" id="KW-0675">Receptor</keyword>
<evidence type="ECO:0000313" key="14">
    <source>
        <dbReference type="Proteomes" id="UP001164746"/>
    </source>
</evidence>
<name>A0ABY7EK50_MYAAR</name>
<dbReference type="InterPro" id="IPR014729">
    <property type="entry name" value="Rossmann-like_a/b/a_fold"/>
</dbReference>
<evidence type="ECO:0000313" key="13">
    <source>
        <dbReference type="EMBL" id="WAR09023.1"/>
    </source>
</evidence>
<evidence type="ECO:0000256" key="4">
    <source>
        <dbReference type="ARBA" id="ARBA00005862"/>
    </source>
</evidence>
<sequence length="1072" mass="123429">MSQMEVPPGMPTPKTVSDKPVCIHWFRHGLRLHDNPALLDALEDGGELYPIFIFDGESLRDLDDQFRKDDGRLFVFSGHVLTILSNLFKEWSVSKLTFDADVEAIWHERDTQVRRLCEEYNVECVEKNNCGNPPLTYSLFNQVAAAVGDPPRPVASPDLSKVTFMVKSDHDKLFGIPDIHKLGVFAESEKQNRRHNIWEGGESKALDLFRHRMRVEEMAFSCGNVMPNQTFPQIAGPPLSMSAYLRFGCLSIRKLYWSLRDAYLKQYPGKRFTISAVGQLMWREYFYTMSVNNINYDKMDSNPICLNIPWYQDTEKLKKWEQGETGYPWIDAIMKQLKTEGWIHHVCRHAASTFLTRGDLWLSWEEGLKVFDKYLIDADWSVNAGNWMWMSSSAFEKILQCPKCFCPVRYGRKLDPDGVYVRRYLPVLKDMPLRYLFEPWKAPKSVQEKAHCVIGEDYPKPMVDHGKASKKNYNIMMEVKNKLVATGKEIEHCGPANSDEDSSDLHPSKMFNANLVSDKPVCIHWFRHGLRLHDNPALLNAVEDGGELYPIFIFDGESLRDLDEQFIKDGGRLFVFIGHLVTILSKLFRELSVSKLTFDADVEAIWHERDTQVRRLCEEYNVECVEKVSHVLWDPQVILQNNGGNPPLTFSLFNKVATAVGDPPRPVASPDLSKITFKIKSDHDELFGIPDINSLGVFAESEEQDQRHNDWKGGESKALVLFQHRMRVEAMLFEKSHKTHIKKHYNGKVLFPSQAFSCGNVMPNQTFPAVAGPPLSLSAYLRFGCLSIRKFYWALRDTFVQLNPRKAFTISVIGQLVWREYFYTMSVNNINFDKMESNPICLNIPWHEDKEKLRRWEQGETGFPWIDAIMKQLKSEGWIHHVCRHATSTFLTRGDLWLSWEEGLKVFDKYLLDADWSVCAGSWMWMSSSAFEKTLQCLKCYCPVRYGRKMDPAGVYIRRYLPVLKDMPLRYLFGPWKAPKSVQEKARCVIGEDYPEPMVDHGKASTENYSRMMEVKNKLIASGRRIDHCGPASSEEVSMFVWMPGTHKGTCSSDMETCEATDSTVCDELVEI</sequence>
<dbReference type="InterPro" id="IPR036134">
    <property type="entry name" value="Crypto/Photolyase_FAD-like_sf"/>
</dbReference>
<keyword evidence="7" id="KW-0285">Flavoprotein</keyword>
<evidence type="ECO:0000256" key="10">
    <source>
        <dbReference type="ARBA" id="ARBA00023170"/>
    </source>
</evidence>
<evidence type="ECO:0000256" key="6">
    <source>
        <dbReference type="ARBA" id="ARBA00022490"/>
    </source>
</evidence>
<evidence type="ECO:0000256" key="3">
    <source>
        <dbReference type="ARBA" id="ARBA00004556"/>
    </source>
</evidence>
<feature type="domain" description="Photolyase/cryptochrome alpha/beta" evidence="12">
    <location>
        <begin position="520"/>
        <end position="658"/>
    </location>
</feature>
<dbReference type="PANTHER" id="PTHR11455">
    <property type="entry name" value="CRYPTOCHROME"/>
    <property type="match status" value="1"/>
</dbReference>
<dbReference type="Proteomes" id="UP001164746">
    <property type="component" value="Chromosome 6"/>
</dbReference>